<accession>A0A6G7VBX1</accession>
<evidence type="ECO:0000313" key="2">
    <source>
        <dbReference type="Proteomes" id="UP000502699"/>
    </source>
</evidence>
<dbReference type="EMBL" id="CP048029">
    <property type="protein sequence ID" value="QIK37375.1"/>
    <property type="molecule type" value="Genomic_DNA"/>
</dbReference>
<dbReference type="KEGG" id="cjap:GWK36_04560"/>
<name>A0A6G7VBX1_9GAMM</name>
<reference evidence="2" key="1">
    <citation type="submission" date="2020-01" db="EMBL/GenBank/DDBJ databases">
        <title>Caldichromatium gen. nov., sp. nov., a thermophilic purple sulfur bacterium member of the family Chromatiaceae isolated from Nakabusa hot spring, Japan.</title>
        <authorList>
            <person name="Saini M.K."/>
            <person name="Hanada S."/>
            <person name="Tank M."/>
        </authorList>
    </citation>
    <scope>NUCLEOTIDE SEQUENCE [LARGE SCALE GENOMIC DNA]</scope>
    <source>
        <strain evidence="2">No.7</strain>
    </source>
</reference>
<dbReference type="RefSeq" id="WP_166270142.1">
    <property type="nucleotide sequence ID" value="NZ_CP048029.1"/>
</dbReference>
<dbReference type="Proteomes" id="UP000502699">
    <property type="component" value="Chromosome"/>
</dbReference>
<sequence length="227" mass="24817">MSALPVWLTVPVAPPDLADPSLQGGRICILGFRGGLGPAETLGHLSLLPDVWSSVHWEQVDLGCFSCRPLLETLDRHRLDLCLSRGRQAAERARLAGCRLLLCLGRDSGEDPNLGNRCVRGEPRLPARWPLDPLAWITCAPRLAYACLRRLACPKLAALTGALIASAQMGMKVSALGERARIAARLAQGINPGLTLWLSDRPSAWRITSQRPLERTRCLTRPEQGIR</sequence>
<dbReference type="AlphaFoldDB" id="A0A6G7VBX1"/>
<protein>
    <submittedName>
        <fullName evidence="1">Uncharacterized protein</fullName>
    </submittedName>
</protein>
<proteinExistence type="predicted"/>
<evidence type="ECO:0000313" key="1">
    <source>
        <dbReference type="EMBL" id="QIK37375.1"/>
    </source>
</evidence>
<keyword evidence="2" id="KW-1185">Reference proteome</keyword>
<gene>
    <name evidence="1" type="ORF">GWK36_04560</name>
</gene>
<organism evidence="1 2">
    <name type="scientific">Caldichromatium japonicum</name>
    <dbReference type="NCBI Taxonomy" id="2699430"/>
    <lineage>
        <taxon>Bacteria</taxon>
        <taxon>Pseudomonadati</taxon>
        <taxon>Pseudomonadota</taxon>
        <taxon>Gammaproteobacteria</taxon>
        <taxon>Chromatiales</taxon>
        <taxon>Chromatiaceae</taxon>
        <taxon>Caldichromatium</taxon>
    </lineage>
</organism>